<dbReference type="Gene3D" id="3.30.70.2190">
    <property type="match status" value="1"/>
</dbReference>
<dbReference type="Gene3D" id="1.10.45.10">
    <property type="entry name" value="Vanillyl-alcohol Oxidase, Chain A, domain 4"/>
    <property type="match status" value="1"/>
</dbReference>
<keyword evidence="2" id="KW-0285">Flavoprotein</keyword>
<proteinExistence type="inferred from homology"/>
<dbReference type="GO" id="GO:0071949">
    <property type="term" value="F:FAD binding"/>
    <property type="evidence" value="ECO:0007669"/>
    <property type="project" value="InterPro"/>
</dbReference>
<dbReference type="KEGG" id="vei:Veis_2364"/>
<keyword evidence="3" id="KW-0274">FAD</keyword>
<dbReference type="PANTHER" id="PTHR43716:SF2">
    <property type="entry name" value="BLL6224 PROTEIN"/>
    <property type="match status" value="1"/>
</dbReference>
<dbReference type="InterPro" id="IPR016166">
    <property type="entry name" value="FAD-bd_PCMH"/>
</dbReference>
<feature type="domain" description="FAD-binding PCMH-type" evidence="4">
    <location>
        <begin position="34"/>
        <end position="216"/>
    </location>
</feature>
<dbReference type="SUPFAM" id="SSF56176">
    <property type="entry name" value="FAD-binding/transporter-associated domain-like"/>
    <property type="match status" value="1"/>
</dbReference>
<evidence type="ECO:0000256" key="1">
    <source>
        <dbReference type="ARBA" id="ARBA00008000"/>
    </source>
</evidence>
<evidence type="ECO:0000256" key="3">
    <source>
        <dbReference type="ARBA" id="ARBA00022827"/>
    </source>
</evidence>
<comment type="similarity">
    <text evidence="1">Belongs to the FAD-binding oxidoreductase/transferase type 4 family.</text>
</comment>
<dbReference type="HOGENOM" id="CLU_017779_4_1_4"/>
<dbReference type="InterPro" id="IPR016171">
    <property type="entry name" value="Vanillyl_alc_oxidase_C-sub2"/>
</dbReference>
<evidence type="ECO:0000259" key="4">
    <source>
        <dbReference type="PROSITE" id="PS51387"/>
    </source>
</evidence>
<dbReference type="PANTHER" id="PTHR43716">
    <property type="entry name" value="D-2-HYDROXYGLUTARATE DEHYDROGENASE, MITOCHONDRIAL"/>
    <property type="match status" value="1"/>
</dbReference>
<dbReference type="GeneID" id="76460926"/>
<keyword evidence="6" id="KW-1185">Reference proteome</keyword>
<evidence type="ECO:0000313" key="6">
    <source>
        <dbReference type="Proteomes" id="UP000000374"/>
    </source>
</evidence>
<reference evidence="6" key="1">
    <citation type="submission" date="2006-12" db="EMBL/GenBank/DDBJ databases">
        <title>Complete sequence of chromosome 1 of Verminephrobacter eiseniae EF01-2.</title>
        <authorList>
            <person name="Copeland A."/>
            <person name="Lucas S."/>
            <person name="Lapidus A."/>
            <person name="Barry K."/>
            <person name="Detter J.C."/>
            <person name="Glavina del Rio T."/>
            <person name="Dalin E."/>
            <person name="Tice H."/>
            <person name="Pitluck S."/>
            <person name="Chertkov O."/>
            <person name="Brettin T."/>
            <person name="Bruce D."/>
            <person name="Han C."/>
            <person name="Tapia R."/>
            <person name="Gilna P."/>
            <person name="Schmutz J."/>
            <person name="Larimer F."/>
            <person name="Land M."/>
            <person name="Hauser L."/>
            <person name="Kyrpides N."/>
            <person name="Kim E."/>
            <person name="Stahl D."/>
            <person name="Richardson P."/>
        </authorList>
    </citation>
    <scope>NUCLEOTIDE SEQUENCE [LARGE SCALE GENOMIC DNA]</scope>
    <source>
        <strain evidence="6">EF01-2</strain>
    </source>
</reference>
<dbReference type="Gene3D" id="3.30.465.10">
    <property type="match status" value="1"/>
</dbReference>
<dbReference type="EMBL" id="CP000542">
    <property type="protein sequence ID" value="ABM58110.1"/>
    <property type="molecule type" value="Genomic_DNA"/>
</dbReference>
<dbReference type="InterPro" id="IPR051264">
    <property type="entry name" value="FAD-oxidored/transferase_4"/>
</dbReference>
<dbReference type="Pfam" id="PF01565">
    <property type="entry name" value="FAD_binding_4"/>
    <property type="match status" value="1"/>
</dbReference>
<dbReference type="eggNOG" id="COG0277">
    <property type="taxonomic scope" value="Bacteria"/>
</dbReference>
<dbReference type="Pfam" id="PF02913">
    <property type="entry name" value="FAD-oxidase_C"/>
    <property type="match status" value="1"/>
</dbReference>
<protein>
    <submittedName>
        <fullName evidence="5">FAD linked oxidase domain protein</fullName>
    </submittedName>
</protein>
<gene>
    <name evidence="5" type="ordered locus">Veis_2364</name>
</gene>
<dbReference type="AlphaFoldDB" id="A1WKF3"/>
<dbReference type="InterPro" id="IPR016164">
    <property type="entry name" value="FAD-linked_Oxase-like_C"/>
</dbReference>
<name>A1WKF3_VEREI</name>
<sequence>MSLVAQLQTALGAQAVLVSEAEVAGYLQDWRGRYGGPAACVVLPSCTQQVAAAVRIAGRLRVPVLAQGGNTSLSGGSVPWPDGAAPMLINLARMRAVRAIDTANDSMVVEAGCVLAAVQQAASERRRLYPVSLGAEGSCQIGGNIATNAGGTGVLRYGNTRENVLGLEVVLPDGQIWDGLYRLRKNNTGLDLKHLFIGSEGTLGVITAACLKLHPLPTAQAVAWMAVPNPAAALDMLALFQRRCGASLSAFEMMNGPQLDYVLEHVPGRRAPLPASYAWHVLVELADSGAEPALTGALQETLQQGLAQGWVLDASLAASGPQRAALWALRHSVSQANKQAGIGLSTDCALPVSAVPEFIERATLAVHRVMPGLPIIIVAHLGDGNVHFIPLIPFAGFGPWSAVADRQATASAASAVRQAVHAVAHALSGSFSAEHGIGQLLTQEMARFKPAVELAMMRGIKGLLDPQQLFNPGRLFPAVATTRTSAGTDVEGTSDE</sequence>
<dbReference type="InterPro" id="IPR006094">
    <property type="entry name" value="Oxid_FAD_bind_N"/>
</dbReference>
<dbReference type="InterPro" id="IPR004113">
    <property type="entry name" value="FAD-bd_oxidored_4_C"/>
</dbReference>
<dbReference type="Gene3D" id="3.30.43.10">
    <property type="entry name" value="Uridine Diphospho-n-acetylenolpyruvylglucosamine Reductase, domain 2"/>
    <property type="match status" value="1"/>
</dbReference>
<organism evidence="5 6">
    <name type="scientific">Verminephrobacter eiseniae (strain EF01-2)</name>
    <dbReference type="NCBI Taxonomy" id="391735"/>
    <lineage>
        <taxon>Bacteria</taxon>
        <taxon>Pseudomonadati</taxon>
        <taxon>Pseudomonadota</taxon>
        <taxon>Betaproteobacteria</taxon>
        <taxon>Burkholderiales</taxon>
        <taxon>Comamonadaceae</taxon>
        <taxon>Verminephrobacter</taxon>
    </lineage>
</organism>
<dbReference type="RefSeq" id="WP_011810113.1">
    <property type="nucleotide sequence ID" value="NC_008786.1"/>
</dbReference>
<dbReference type="STRING" id="391735.Veis_2364"/>
<evidence type="ECO:0000313" key="5">
    <source>
        <dbReference type="EMBL" id="ABM58110.1"/>
    </source>
</evidence>
<dbReference type="GO" id="GO:0022904">
    <property type="term" value="P:respiratory electron transport chain"/>
    <property type="evidence" value="ECO:0007669"/>
    <property type="project" value="TreeGrafter"/>
</dbReference>
<dbReference type="PROSITE" id="PS51387">
    <property type="entry name" value="FAD_PCMH"/>
    <property type="match status" value="1"/>
</dbReference>
<accession>A1WKF3</accession>
<dbReference type="InterPro" id="IPR016167">
    <property type="entry name" value="FAD-bd_PCMH_sub1"/>
</dbReference>
<dbReference type="OrthoDB" id="8522822at2"/>
<dbReference type="GO" id="GO:0003824">
    <property type="term" value="F:catalytic activity"/>
    <property type="evidence" value="ECO:0007669"/>
    <property type="project" value="InterPro"/>
</dbReference>
<dbReference type="Gene3D" id="3.30.70.2740">
    <property type="match status" value="1"/>
</dbReference>
<dbReference type="InterPro" id="IPR036318">
    <property type="entry name" value="FAD-bd_PCMH-like_sf"/>
</dbReference>
<dbReference type="SUPFAM" id="SSF55103">
    <property type="entry name" value="FAD-linked oxidases, C-terminal domain"/>
    <property type="match status" value="1"/>
</dbReference>
<dbReference type="InterPro" id="IPR016169">
    <property type="entry name" value="FAD-bd_PCMH_sub2"/>
</dbReference>
<evidence type="ECO:0000256" key="2">
    <source>
        <dbReference type="ARBA" id="ARBA00022630"/>
    </source>
</evidence>
<dbReference type="Proteomes" id="UP000000374">
    <property type="component" value="Chromosome"/>
</dbReference>